<dbReference type="AlphaFoldDB" id="A0A499VEI8"/>
<dbReference type="Gene3D" id="3.40.50.720">
    <property type="entry name" value="NAD(P)-binding Rossmann-like Domain"/>
    <property type="match status" value="1"/>
</dbReference>
<evidence type="ECO:0008006" key="4">
    <source>
        <dbReference type="Google" id="ProtNLM"/>
    </source>
</evidence>
<protein>
    <recommendedName>
        <fullName evidence="4">NAD(P)-binding domain-containing protein</fullName>
    </recommendedName>
</protein>
<proteinExistence type="predicted"/>
<organism evidence="2 3">
    <name type="scientific">Streptomyces antimycoticus</name>
    <dbReference type="NCBI Taxonomy" id="68175"/>
    <lineage>
        <taxon>Bacteria</taxon>
        <taxon>Bacillati</taxon>
        <taxon>Actinomycetota</taxon>
        <taxon>Actinomycetes</taxon>
        <taxon>Kitasatosporales</taxon>
        <taxon>Streptomycetaceae</taxon>
        <taxon>Streptomyces</taxon>
        <taxon>Streptomyces violaceusniger group</taxon>
    </lineage>
</organism>
<accession>A0A499VEI8</accession>
<sequence>MRAPNCAVPAGPRATLPPNSATKSRPPVSGDDGQARISYEDFAVAVIDEIDQPRHLNRRFTVAY</sequence>
<gene>
    <name evidence="2" type="ORF">SSPO_100770</name>
</gene>
<evidence type="ECO:0000313" key="2">
    <source>
        <dbReference type="EMBL" id="BBJ47359.1"/>
    </source>
</evidence>
<dbReference type="EMBL" id="AP019620">
    <property type="protein sequence ID" value="BBJ47359.1"/>
    <property type="molecule type" value="Genomic_DNA"/>
</dbReference>
<evidence type="ECO:0000313" key="3">
    <source>
        <dbReference type="Proteomes" id="UP000463951"/>
    </source>
</evidence>
<evidence type="ECO:0000256" key="1">
    <source>
        <dbReference type="SAM" id="MobiDB-lite"/>
    </source>
</evidence>
<feature type="region of interest" description="Disordered" evidence="1">
    <location>
        <begin position="1"/>
        <end position="34"/>
    </location>
</feature>
<dbReference type="Proteomes" id="UP000463951">
    <property type="component" value="Chromosome"/>
</dbReference>
<reference evidence="2 3" key="1">
    <citation type="journal article" date="2020" name="Int. J. Syst. Evol. Microbiol.">
        <title>Reclassification of Streptomyces castelarensis and Streptomyces sporoclivatus as later heterotypic synonyms of Streptomyces antimycoticus.</title>
        <authorList>
            <person name="Komaki H."/>
            <person name="Tamura T."/>
        </authorList>
    </citation>
    <scope>NUCLEOTIDE SEQUENCE [LARGE SCALE GENOMIC DNA]</scope>
    <source>
        <strain evidence="2 3">NBRC 100767</strain>
    </source>
</reference>
<name>A0A499VEI8_9ACTN</name>